<dbReference type="EMBL" id="BPVZ01000007">
    <property type="protein sequence ID" value="GKU93310.1"/>
    <property type="molecule type" value="Genomic_DNA"/>
</dbReference>
<comment type="caution">
    <text evidence="1">The sequence shown here is derived from an EMBL/GenBank/DDBJ whole genome shotgun (WGS) entry which is preliminary data.</text>
</comment>
<reference evidence="1 2" key="1">
    <citation type="journal article" date="2021" name="Commun. Biol.">
        <title>The genome of Shorea leprosula (Dipterocarpaceae) highlights the ecological relevance of drought in aseasonal tropical rainforests.</title>
        <authorList>
            <person name="Ng K.K.S."/>
            <person name="Kobayashi M.J."/>
            <person name="Fawcett J.A."/>
            <person name="Hatakeyama M."/>
            <person name="Paape T."/>
            <person name="Ng C.H."/>
            <person name="Ang C.C."/>
            <person name="Tnah L.H."/>
            <person name="Lee C.T."/>
            <person name="Nishiyama T."/>
            <person name="Sese J."/>
            <person name="O'Brien M.J."/>
            <person name="Copetti D."/>
            <person name="Mohd Noor M.I."/>
            <person name="Ong R.C."/>
            <person name="Putra M."/>
            <person name="Sireger I.Z."/>
            <person name="Indrioko S."/>
            <person name="Kosugi Y."/>
            <person name="Izuno A."/>
            <person name="Isagi Y."/>
            <person name="Lee S.L."/>
            <person name="Shimizu K.K."/>
        </authorList>
    </citation>
    <scope>NUCLEOTIDE SEQUENCE [LARGE SCALE GENOMIC DNA]</scope>
    <source>
        <strain evidence="1">214</strain>
    </source>
</reference>
<protein>
    <submittedName>
        <fullName evidence="1">Uncharacterized protein</fullName>
    </submittedName>
</protein>
<dbReference type="Proteomes" id="UP001054252">
    <property type="component" value="Unassembled WGS sequence"/>
</dbReference>
<organism evidence="1 2">
    <name type="scientific">Rubroshorea leprosula</name>
    <dbReference type="NCBI Taxonomy" id="152421"/>
    <lineage>
        <taxon>Eukaryota</taxon>
        <taxon>Viridiplantae</taxon>
        <taxon>Streptophyta</taxon>
        <taxon>Embryophyta</taxon>
        <taxon>Tracheophyta</taxon>
        <taxon>Spermatophyta</taxon>
        <taxon>Magnoliopsida</taxon>
        <taxon>eudicotyledons</taxon>
        <taxon>Gunneridae</taxon>
        <taxon>Pentapetalae</taxon>
        <taxon>rosids</taxon>
        <taxon>malvids</taxon>
        <taxon>Malvales</taxon>
        <taxon>Dipterocarpaceae</taxon>
        <taxon>Rubroshorea</taxon>
    </lineage>
</organism>
<proteinExistence type="predicted"/>
<evidence type="ECO:0000313" key="1">
    <source>
        <dbReference type="EMBL" id="GKU93310.1"/>
    </source>
</evidence>
<accession>A0AAV5I7N3</accession>
<gene>
    <name evidence="1" type="ORF">SLEP1_g6915</name>
</gene>
<keyword evidence="2" id="KW-1185">Reference proteome</keyword>
<dbReference type="AlphaFoldDB" id="A0AAV5I7N3"/>
<sequence>MRSKQISVIRSITWIVRCELDKFQALYICGILSRVHDVCHVLEFGFWGMTMTPLL</sequence>
<name>A0AAV5I7N3_9ROSI</name>
<evidence type="ECO:0000313" key="2">
    <source>
        <dbReference type="Proteomes" id="UP001054252"/>
    </source>
</evidence>